<dbReference type="InterPro" id="IPR018114">
    <property type="entry name" value="TRYPSIN_HIS"/>
</dbReference>
<dbReference type="InterPro" id="IPR000859">
    <property type="entry name" value="CUB_dom"/>
</dbReference>
<evidence type="ECO:0000256" key="6">
    <source>
        <dbReference type="ARBA" id="ARBA00022696"/>
    </source>
</evidence>
<dbReference type="FunFam" id="2.40.10.10:FF:000011">
    <property type="entry name" value="Coagulation factor X"/>
    <property type="match status" value="1"/>
</dbReference>
<keyword evidence="5 21" id="KW-0645">Protease</keyword>
<evidence type="ECO:0000256" key="2">
    <source>
        <dbReference type="ARBA" id="ARBA00004555"/>
    </source>
</evidence>
<evidence type="ECO:0000256" key="11">
    <source>
        <dbReference type="ARBA" id="ARBA00023157"/>
    </source>
</evidence>
<evidence type="ECO:0000256" key="3">
    <source>
        <dbReference type="ARBA" id="ARBA00004613"/>
    </source>
</evidence>
<name>A0A8J2KYC6_9HEXA</name>
<keyword evidence="4" id="KW-0964">Secreted</keyword>
<evidence type="ECO:0000256" key="22">
    <source>
        <dbReference type="SAM" id="MobiDB-lite"/>
    </source>
</evidence>
<dbReference type="GO" id="GO:0007599">
    <property type="term" value="P:hemostasis"/>
    <property type="evidence" value="ECO:0007669"/>
    <property type="project" value="UniProtKB-KW"/>
</dbReference>
<keyword evidence="7 21" id="KW-0378">Hydrolase</keyword>
<evidence type="ECO:0000256" key="13">
    <source>
        <dbReference type="ARBA" id="ARBA00036045"/>
    </source>
</evidence>
<keyword evidence="10" id="KW-0333">Golgi apparatus</keyword>
<dbReference type="GO" id="GO:0006508">
    <property type="term" value="P:proteolysis"/>
    <property type="evidence" value="ECO:0007669"/>
    <property type="project" value="UniProtKB-KW"/>
</dbReference>
<keyword evidence="8" id="KW-0256">Endoplasmic reticulum</keyword>
<feature type="region of interest" description="Disordered" evidence="22">
    <location>
        <begin position="32"/>
        <end position="128"/>
    </location>
</feature>
<dbReference type="PROSITE" id="PS00134">
    <property type="entry name" value="TRYPSIN_HIS"/>
    <property type="match status" value="1"/>
</dbReference>
<evidence type="ECO:0000256" key="15">
    <source>
        <dbReference type="ARBA" id="ARBA00038995"/>
    </source>
</evidence>
<feature type="compositionally biased region" description="Basic and acidic residues" evidence="22">
    <location>
        <begin position="36"/>
        <end position="47"/>
    </location>
</feature>
<accession>A0A8J2KYC6</accession>
<evidence type="ECO:0000256" key="19">
    <source>
        <dbReference type="ARBA" id="ARBA00042906"/>
    </source>
</evidence>
<reference evidence="26" key="1">
    <citation type="submission" date="2021-06" db="EMBL/GenBank/DDBJ databases">
        <authorList>
            <person name="Hodson N. C."/>
            <person name="Mongue J. A."/>
            <person name="Jaron S. K."/>
        </authorList>
    </citation>
    <scope>NUCLEOTIDE SEQUENCE</scope>
</reference>
<dbReference type="PROSITE" id="PS01180">
    <property type="entry name" value="CUB"/>
    <property type="match status" value="1"/>
</dbReference>
<dbReference type="PANTHER" id="PTHR24252">
    <property type="entry name" value="ACROSIN-RELATED"/>
    <property type="match status" value="1"/>
</dbReference>
<dbReference type="InterPro" id="IPR001254">
    <property type="entry name" value="Trypsin_dom"/>
</dbReference>
<proteinExistence type="predicted"/>
<evidence type="ECO:0000256" key="16">
    <source>
        <dbReference type="ARBA" id="ARBA00040219"/>
    </source>
</evidence>
<evidence type="ECO:0000256" key="20">
    <source>
        <dbReference type="PROSITE-ProRule" id="PRU00059"/>
    </source>
</evidence>
<keyword evidence="9 21" id="KW-0720">Serine protease</keyword>
<evidence type="ECO:0000256" key="9">
    <source>
        <dbReference type="ARBA" id="ARBA00022825"/>
    </source>
</evidence>
<dbReference type="EC" id="3.4.21.69" evidence="15"/>
<feature type="compositionally biased region" description="Basic and acidic residues" evidence="22">
    <location>
        <begin position="62"/>
        <end position="80"/>
    </location>
</feature>
<protein>
    <recommendedName>
        <fullName evidence="16">Vitamin K-dependent protein C</fullName>
        <ecNumber evidence="15">3.4.21.69</ecNumber>
    </recommendedName>
    <alternativeName>
        <fullName evidence="19">Anticoagulant protein C</fullName>
    </alternativeName>
    <alternativeName>
        <fullName evidence="17">Autoprothrombin IIA</fullName>
    </alternativeName>
    <alternativeName>
        <fullName evidence="18">Blood coagulation factor XIV</fullName>
    </alternativeName>
</protein>
<evidence type="ECO:0000313" key="26">
    <source>
        <dbReference type="EMBL" id="CAG7825632.1"/>
    </source>
</evidence>
<evidence type="ECO:0000256" key="21">
    <source>
        <dbReference type="RuleBase" id="RU363034"/>
    </source>
</evidence>
<evidence type="ECO:0000256" key="23">
    <source>
        <dbReference type="SAM" id="SignalP"/>
    </source>
</evidence>
<comment type="caution">
    <text evidence="20">Lacks conserved residue(s) required for the propagation of feature annotation.</text>
</comment>
<feature type="compositionally biased region" description="Basic and acidic residues" evidence="22">
    <location>
        <begin position="114"/>
        <end position="128"/>
    </location>
</feature>
<dbReference type="GO" id="GO:0005783">
    <property type="term" value="C:endoplasmic reticulum"/>
    <property type="evidence" value="ECO:0007669"/>
    <property type="project" value="UniProtKB-SubCell"/>
</dbReference>
<comment type="function">
    <text evidence="14">Protein C is a vitamin K-dependent serine protease that regulates blood coagulation by inactivating factors Va and VIIIa in the presence of calcium ions and phospholipids. Exerts a protective effect on the endothelial cell barrier function.</text>
</comment>
<feature type="signal peptide" evidence="23">
    <location>
        <begin position="1"/>
        <end position="18"/>
    </location>
</feature>
<evidence type="ECO:0000259" key="25">
    <source>
        <dbReference type="PROSITE" id="PS50240"/>
    </source>
</evidence>
<dbReference type="GO" id="GO:0005576">
    <property type="term" value="C:extracellular region"/>
    <property type="evidence" value="ECO:0007669"/>
    <property type="project" value="UniProtKB-SubCell"/>
</dbReference>
<evidence type="ECO:0000256" key="1">
    <source>
        <dbReference type="ARBA" id="ARBA00004240"/>
    </source>
</evidence>
<evidence type="ECO:0000256" key="7">
    <source>
        <dbReference type="ARBA" id="ARBA00022801"/>
    </source>
</evidence>
<keyword evidence="23" id="KW-0732">Signal</keyword>
<organism evidence="26 27">
    <name type="scientific">Allacma fusca</name>
    <dbReference type="NCBI Taxonomy" id="39272"/>
    <lineage>
        <taxon>Eukaryota</taxon>
        <taxon>Metazoa</taxon>
        <taxon>Ecdysozoa</taxon>
        <taxon>Arthropoda</taxon>
        <taxon>Hexapoda</taxon>
        <taxon>Collembola</taxon>
        <taxon>Symphypleona</taxon>
        <taxon>Sminthuridae</taxon>
        <taxon>Allacma</taxon>
    </lineage>
</organism>
<dbReference type="CDD" id="cd00190">
    <property type="entry name" value="Tryp_SPc"/>
    <property type="match status" value="1"/>
</dbReference>
<feature type="domain" description="Peptidase S1" evidence="25">
    <location>
        <begin position="330"/>
        <end position="606"/>
    </location>
</feature>
<evidence type="ECO:0000256" key="10">
    <source>
        <dbReference type="ARBA" id="ARBA00023034"/>
    </source>
</evidence>
<dbReference type="OrthoDB" id="10012881at2759"/>
<keyword evidence="6" id="KW-0356">Hemostasis</keyword>
<evidence type="ECO:0000256" key="4">
    <source>
        <dbReference type="ARBA" id="ARBA00022525"/>
    </source>
</evidence>
<dbReference type="GO" id="GO:0005794">
    <property type="term" value="C:Golgi apparatus"/>
    <property type="evidence" value="ECO:0007669"/>
    <property type="project" value="UniProtKB-SubCell"/>
</dbReference>
<feature type="compositionally biased region" description="Low complexity" evidence="22">
    <location>
        <begin position="51"/>
        <end position="61"/>
    </location>
</feature>
<dbReference type="PROSITE" id="PS00135">
    <property type="entry name" value="TRYPSIN_SER"/>
    <property type="match status" value="1"/>
</dbReference>
<gene>
    <name evidence="26" type="ORF">AFUS01_LOCUS35733</name>
</gene>
<evidence type="ECO:0000256" key="12">
    <source>
        <dbReference type="ARBA" id="ARBA00023180"/>
    </source>
</evidence>
<comment type="subcellular location">
    <subcellularLocation>
        <location evidence="1">Endoplasmic reticulum</location>
    </subcellularLocation>
    <subcellularLocation>
        <location evidence="2">Golgi apparatus</location>
    </subcellularLocation>
    <subcellularLocation>
        <location evidence="3">Secreted</location>
    </subcellularLocation>
</comment>
<comment type="catalytic activity">
    <reaction evidence="13">
        <text>Degradation of blood coagulation factors Va and VIIIa.</text>
        <dbReference type="EC" id="3.4.21.69"/>
    </reaction>
</comment>
<keyword evidence="12" id="KW-0325">Glycoprotein</keyword>
<feature type="compositionally biased region" description="Basic and acidic residues" evidence="22">
    <location>
        <begin position="88"/>
        <end position="106"/>
    </location>
</feature>
<dbReference type="PROSITE" id="PS50240">
    <property type="entry name" value="TRYPSIN_DOM"/>
    <property type="match status" value="1"/>
</dbReference>
<feature type="domain" description="CUB" evidence="24">
    <location>
        <begin position="168"/>
        <end position="293"/>
    </location>
</feature>
<dbReference type="AlphaFoldDB" id="A0A8J2KYC6"/>
<keyword evidence="27" id="KW-1185">Reference proteome</keyword>
<dbReference type="PANTHER" id="PTHR24252:SF7">
    <property type="entry name" value="HYALIN"/>
    <property type="match status" value="1"/>
</dbReference>
<dbReference type="InterPro" id="IPR033116">
    <property type="entry name" value="TRYPSIN_SER"/>
</dbReference>
<keyword evidence="11" id="KW-1015">Disulfide bond</keyword>
<evidence type="ECO:0000256" key="5">
    <source>
        <dbReference type="ARBA" id="ARBA00022670"/>
    </source>
</evidence>
<dbReference type="GO" id="GO:0004252">
    <property type="term" value="F:serine-type endopeptidase activity"/>
    <property type="evidence" value="ECO:0007669"/>
    <property type="project" value="UniProtKB-EC"/>
</dbReference>
<sequence length="618" mass="69563">MHTFSVYITILLFTVVCSFQEETTETNIIEMSTTEGHSKEESEKFQEETTETNIIETNTTEGHSKEESEKFLEETTEKNIIETSTTEGHSKEESEKFQEETTEKNIIEMSTPEGHSEEESEKFQEETTEKNIIEVSTTEGHSEEESESSEEYDYMGAITGVAKFRDKCGGAVNLGRIRSFEVSSPNYGNETPYPDNLTCNYYIIGTEDCLPVMNCEVVDLRRSSPLCSQEHLFLRDGVGGEWKACDRTRFNPQIHIKARKRFRDLFLTFVTGSTEDLGVSDGHAGFKCLFTCDHRKIYRAKVWAMYPVKKTRLLTNCACGIIPKNKQDRIVGGEDVALGEFPWQAALVVPGTRRPYCGASLINDRYVLTAAHCFFFVNAQPQDVEVILHANLLDFKLTDEGKEVGALAAKNTSWGEYGSIQGPGWNFTRQSDQGEGSFRYQVVRIINHPLFTNGYDFDVSLLELKTPINFRMPDAPTPICLPPLGVTNNMYMGKWAKVVGWGKGFEHAGSNNRLLQKLNIPILDMEKCNHTELNLITRRMICAGFEAGGRDACTGDSGGPLVYETPQGIFEQIGIVSWGEGCARPDRPGLYSRISEFNQWINHETRLGNAKWCSGTYL</sequence>
<evidence type="ECO:0000256" key="14">
    <source>
        <dbReference type="ARBA" id="ARBA00037553"/>
    </source>
</evidence>
<evidence type="ECO:0000259" key="24">
    <source>
        <dbReference type="PROSITE" id="PS01180"/>
    </source>
</evidence>
<evidence type="ECO:0000313" key="27">
    <source>
        <dbReference type="Proteomes" id="UP000708208"/>
    </source>
</evidence>
<dbReference type="Pfam" id="PF00089">
    <property type="entry name" value="Trypsin"/>
    <property type="match status" value="2"/>
</dbReference>
<evidence type="ECO:0000256" key="17">
    <source>
        <dbReference type="ARBA" id="ARBA00041306"/>
    </source>
</evidence>
<dbReference type="EMBL" id="CAJVCH010537027">
    <property type="protein sequence ID" value="CAG7825632.1"/>
    <property type="molecule type" value="Genomic_DNA"/>
</dbReference>
<dbReference type="SMART" id="SM00020">
    <property type="entry name" value="Tryp_SPc"/>
    <property type="match status" value="1"/>
</dbReference>
<evidence type="ECO:0000256" key="8">
    <source>
        <dbReference type="ARBA" id="ARBA00022824"/>
    </source>
</evidence>
<dbReference type="Proteomes" id="UP000708208">
    <property type="component" value="Unassembled WGS sequence"/>
</dbReference>
<feature type="chain" id="PRO_5035315791" description="Vitamin K-dependent protein C" evidence="23">
    <location>
        <begin position="19"/>
        <end position="618"/>
    </location>
</feature>
<comment type="caution">
    <text evidence="26">The sequence shown here is derived from an EMBL/GenBank/DDBJ whole genome shotgun (WGS) entry which is preliminary data.</text>
</comment>
<evidence type="ECO:0000256" key="18">
    <source>
        <dbReference type="ARBA" id="ARBA00042403"/>
    </source>
</evidence>